<evidence type="ECO:0000259" key="1">
    <source>
        <dbReference type="PROSITE" id="PS50828"/>
    </source>
</evidence>
<dbReference type="PROSITE" id="PS50828">
    <property type="entry name" value="SMR"/>
    <property type="match status" value="1"/>
</dbReference>
<reference evidence="2 3" key="1">
    <citation type="submission" date="2019-01" db="EMBL/GenBank/DDBJ databases">
        <title>Pseudolysobacter antarctica gen. nov., sp. nov., isolated from Fildes Peninsula, Antarctica.</title>
        <authorList>
            <person name="Wei Z."/>
            <person name="Peng F."/>
        </authorList>
    </citation>
    <scope>NUCLEOTIDE SEQUENCE [LARGE SCALE GENOMIC DNA]</scope>
    <source>
        <strain evidence="2 3">AQ6-296</strain>
    </source>
</reference>
<dbReference type="EMBL" id="CP035704">
    <property type="protein sequence ID" value="QBB71359.1"/>
    <property type="molecule type" value="Genomic_DNA"/>
</dbReference>
<gene>
    <name evidence="2" type="ORF">ELE36_13910</name>
</gene>
<dbReference type="SMART" id="SM00463">
    <property type="entry name" value="SMR"/>
    <property type="match status" value="1"/>
</dbReference>
<accession>A0A411HLF8</accession>
<dbReference type="SUPFAM" id="SSF160443">
    <property type="entry name" value="SMR domain-like"/>
    <property type="match status" value="1"/>
</dbReference>
<dbReference type="InterPro" id="IPR036063">
    <property type="entry name" value="Smr_dom_sf"/>
</dbReference>
<feature type="domain" description="Smr" evidence="1">
    <location>
        <begin position="97"/>
        <end position="178"/>
    </location>
</feature>
<name>A0A411HLF8_9GAMM</name>
<dbReference type="Pfam" id="PF01713">
    <property type="entry name" value="Smr"/>
    <property type="match status" value="1"/>
</dbReference>
<dbReference type="OrthoDB" id="9808881at2"/>
<dbReference type="KEGG" id="xbc:ELE36_13910"/>
<keyword evidence="3" id="KW-1185">Reference proteome</keyword>
<dbReference type="PANTHER" id="PTHR35562:SF2">
    <property type="entry name" value="DNA ENDONUCLEASE SMRA-RELATED"/>
    <property type="match status" value="1"/>
</dbReference>
<sequence length="180" mass="20084">MKRSPKPSPEDVDLFHAAVGPLRRLRTTQVAIETARREPVPEQFLKDEASVSTELMTSLIDPAEIEVGEELSYLKAGVASRVLRQLKRGHFSIDDEFDLHQMTAVVAREAIASFLNECRRERRLCVKIIHGKGLRSKADGPVLKRLTDRMLRQRDDVLAYASAKSAEGGTGAVLVLLKRP</sequence>
<protein>
    <submittedName>
        <fullName evidence="2">SMR domain protein</fullName>
    </submittedName>
</protein>
<dbReference type="RefSeq" id="WP_129834285.1">
    <property type="nucleotide sequence ID" value="NZ_CP035704.1"/>
</dbReference>
<evidence type="ECO:0000313" key="2">
    <source>
        <dbReference type="EMBL" id="QBB71359.1"/>
    </source>
</evidence>
<evidence type="ECO:0000313" key="3">
    <source>
        <dbReference type="Proteomes" id="UP000291562"/>
    </source>
</evidence>
<proteinExistence type="predicted"/>
<dbReference type="AlphaFoldDB" id="A0A411HLF8"/>
<dbReference type="GO" id="GO:0004520">
    <property type="term" value="F:DNA endonuclease activity"/>
    <property type="evidence" value="ECO:0007669"/>
    <property type="project" value="TreeGrafter"/>
</dbReference>
<dbReference type="Proteomes" id="UP000291562">
    <property type="component" value="Chromosome"/>
</dbReference>
<dbReference type="PANTHER" id="PTHR35562">
    <property type="entry name" value="DNA ENDONUCLEASE SMRA-RELATED"/>
    <property type="match status" value="1"/>
</dbReference>
<organism evidence="2 3">
    <name type="scientific">Pseudolysobacter antarcticus</name>
    <dbReference type="NCBI Taxonomy" id="2511995"/>
    <lineage>
        <taxon>Bacteria</taxon>
        <taxon>Pseudomonadati</taxon>
        <taxon>Pseudomonadota</taxon>
        <taxon>Gammaproteobacteria</taxon>
        <taxon>Lysobacterales</taxon>
        <taxon>Rhodanobacteraceae</taxon>
        <taxon>Pseudolysobacter</taxon>
    </lineage>
</organism>
<dbReference type="InterPro" id="IPR002625">
    <property type="entry name" value="Smr_dom"/>
</dbReference>
<dbReference type="Gene3D" id="3.30.1370.110">
    <property type="match status" value="1"/>
</dbReference>